<accession>A0ABS5JUK3</accession>
<comment type="caution">
    <text evidence="1">The sequence shown here is derived from an EMBL/GenBank/DDBJ whole genome shotgun (WGS) entry which is preliminary data.</text>
</comment>
<reference evidence="1 2" key="1">
    <citation type="journal article" date="2015" name="Int. J. Syst. Evol. Microbiol.">
        <title>Carboxylicivirga linearis sp. nov., isolated from a sea cucumber culture pond.</title>
        <authorList>
            <person name="Wang F.Q."/>
            <person name="Zhou Y.X."/>
            <person name="Lin X.Z."/>
            <person name="Chen G.J."/>
            <person name="Du Z.J."/>
        </authorList>
    </citation>
    <scope>NUCLEOTIDE SEQUENCE [LARGE SCALE GENOMIC DNA]</scope>
    <source>
        <strain evidence="1 2">FB218</strain>
    </source>
</reference>
<keyword evidence="2" id="KW-1185">Reference proteome</keyword>
<name>A0ABS5JUK3_9BACT</name>
<evidence type="ECO:0000313" key="2">
    <source>
        <dbReference type="Proteomes" id="UP000708576"/>
    </source>
</evidence>
<gene>
    <name evidence="1" type="ORF">KEM10_09325</name>
</gene>
<proteinExistence type="predicted"/>
<evidence type="ECO:0008006" key="3">
    <source>
        <dbReference type="Google" id="ProtNLM"/>
    </source>
</evidence>
<dbReference type="Proteomes" id="UP000708576">
    <property type="component" value="Unassembled WGS sequence"/>
</dbReference>
<sequence>MQFAGSIGFMSVGFGYEIGQIYQPALFIGYVGPYWGGSLNRVVTVSMKNTFRFTRQPVCNYFMPYGGLSINWGNTNNTFKTLPDYYPDKYYFQNMVHFAPFIGGEVKFKLKGTYFKGMGVYAELSAFDAYLLEAIRTKYVKPHMALSLAVGVTLYLK</sequence>
<evidence type="ECO:0000313" key="1">
    <source>
        <dbReference type="EMBL" id="MBS2098480.1"/>
    </source>
</evidence>
<organism evidence="1 2">
    <name type="scientific">Carboxylicivirga linearis</name>
    <dbReference type="NCBI Taxonomy" id="1628157"/>
    <lineage>
        <taxon>Bacteria</taxon>
        <taxon>Pseudomonadati</taxon>
        <taxon>Bacteroidota</taxon>
        <taxon>Bacteroidia</taxon>
        <taxon>Marinilabiliales</taxon>
        <taxon>Marinilabiliaceae</taxon>
        <taxon>Carboxylicivirga</taxon>
    </lineage>
</organism>
<dbReference type="EMBL" id="JAGUCO010000005">
    <property type="protein sequence ID" value="MBS2098480.1"/>
    <property type="molecule type" value="Genomic_DNA"/>
</dbReference>
<protein>
    <recommendedName>
        <fullName evidence="3">Outer membrane protein beta-barrel domain-containing protein</fullName>
    </recommendedName>
</protein>